<evidence type="ECO:0000313" key="2">
    <source>
        <dbReference type="Proteomes" id="UP001497382"/>
    </source>
</evidence>
<name>A0AAV2A985_9ARAC</name>
<protein>
    <submittedName>
        <fullName evidence="1">Uncharacterized protein</fullName>
    </submittedName>
</protein>
<reference evidence="1 2" key="1">
    <citation type="submission" date="2024-04" db="EMBL/GenBank/DDBJ databases">
        <authorList>
            <person name="Rising A."/>
            <person name="Reimegard J."/>
            <person name="Sonavane S."/>
            <person name="Akerstrom W."/>
            <person name="Nylinder S."/>
            <person name="Hedman E."/>
            <person name="Kallberg Y."/>
        </authorList>
    </citation>
    <scope>NUCLEOTIDE SEQUENCE [LARGE SCALE GENOMIC DNA]</scope>
</reference>
<accession>A0AAV2A985</accession>
<comment type="caution">
    <text evidence="1">The sequence shown here is derived from an EMBL/GenBank/DDBJ whole genome shotgun (WGS) entry which is preliminary data.</text>
</comment>
<dbReference type="EMBL" id="CAXIEN010000133">
    <property type="protein sequence ID" value="CAL1280550.1"/>
    <property type="molecule type" value="Genomic_DNA"/>
</dbReference>
<organism evidence="1 2">
    <name type="scientific">Larinioides sclopetarius</name>
    <dbReference type="NCBI Taxonomy" id="280406"/>
    <lineage>
        <taxon>Eukaryota</taxon>
        <taxon>Metazoa</taxon>
        <taxon>Ecdysozoa</taxon>
        <taxon>Arthropoda</taxon>
        <taxon>Chelicerata</taxon>
        <taxon>Arachnida</taxon>
        <taxon>Araneae</taxon>
        <taxon>Araneomorphae</taxon>
        <taxon>Entelegynae</taxon>
        <taxon>Araneoidea</taxon>
        <taxon>Araneidae</taxon>
        <taxon>Larinioides</taxon>
    </lineage>
</organism>
<dbReference type="AlphaFoldDB" id="A0AAV2A985"/>
<keyword evidence="2" id="KW-1185">Reference proteome</keyword>
<proteinExistence type="predicted"/>
<evidence type="ECO:0000313" key="1">
    <source>
        <dbReference type="EMBL" id="CAL1280550.1"/>
    </source>
</evidence>
<sequence length="28" mass="3270">MTDGEIFMLLYLKIYFQSNMAGNSVIRN</sequence>
<gene>
    <name evidence="1" type="ORF">LARSCL_LOCUS11037</name>
</gene>
<dbReference type="Proteomes" id="UP001497382">
    <property type="component" value="Unassembled WGS sequence"/>
</dbReference>